<evidence type="ECO:0000256" key="1">
    <source>
        <dbReference type="ARBA" id="ARBA00004123"/>
    </source>
</evidence>
<dbReference type="InterPro" id="IPR046960">
    <property type="entry name" value="PPR_At4g14850-like_plant"/>
</dbReference>
<dbReference type="Gene3D" id="1.25.40.10">
    <property type="entry name" value="Tetratricopeptide repeat domain"/>
    <property type="match status" value="4"/>
</dbReference>
<feature type="repeat" description="PPR" evidence="9">
    <location>
        <begin position="765"/>
        <end position="799"/>
    </location>
</feature>
<sequence>MASSSSDHATKPEETGGGESSEAPPPPPPLGSDQLLLYRGLKKAKKERGCTAKERISKMPPCTAGKRSSIYRGVTRHRWTGRYEAHLWDKSTWNQNQNKKGKQGAYDDEEAAARAYDLAALKYWGPGTLINFPDMTHFVAIAILLFFLNQRGYAGDRLYRDLEEMQNVSREDYLASLRRKSSGFSRGISKYRPLSSRWDSQFGRTPGTDYTKSALYGDEMTTGSEYAGGYSADRKIDLSNYIKWWGPNKSSQADFRSKALDETNIGGPDDVASELKSLEWSIKPTEPYEMPRLGENLEKKEKDENDENENKNNTDKVELGKAADKSCHDVGSERHSAAYGISGGLPIHRNMYPLAPLLSAPLLTSYNSIDPLTDPSFGVLSFQFFLLDHHGRMSHFLDSAIHAIRPISHFPYTEEVLASHLAPLLQQKDSSLLPSVLEETRQIHAQITVNGLHNLGILGTRILGMYILCNNYLDAKKLFCQLQLCYAAPWNWMIRGFTMMGYYDYAILFYFKMLTFGTSPDKYTFPYLIKACSALHAVDLLKLVHGMIKEFGFELDVYVGSALVKFYAESDCLGNARDLFDKLPIRDIVLWNVMLNSYLKCESLADNLIGLFEEMRKSEVEPNSVTYTCVLRLCGYRSMVGFGVQVHGLVVKCGSEMDSPVANTLVAMYAKCRRLLDARKLFDFVTQADLITWNAMIGGLDNFRKSAPLVPELGCLNQGKEIHCYIVRHGVLFDLFLKNALIDMYFKCKDVRTACKVFDQSSAVDTVICTAMISGFVLNGMNFDALKTFRWLLHKKMRPNAVTFASTLPACAGLAALRLGKELHGNIIRRGLEGRCYVGSAITDMYGKCGRLDLGHQVFLRTPERDSVCWNSMITNCSQNGKPEVAIDLFRRMALEGAKYDCVSISAALSACTHLSALRHGKQIHGFMMKWIQL</sequence>
<evidence type="ECO:0000256" key="3">
    <source>
        <dbReference type="ARBA" id="ARBA00023015"/>
    </source>
</evidence>
<dbReference type="Pfam" id="PF01535">
    <property type="entry name" value="PPR"/>
    <property type="match status" value="2"/>
</dbReference>
<evidence type="ECO:0000313" key="13">
    <source>
        <dbReference type="Proteomes" id="UP001289374"/>
    </source>
</evidence>
<dbReference type="InterPro" id="IPR002885">
    <property type="entry name" value="PPR_rpt"/>
</dbReference>
<dbReference type="Gene3D" id="3.30.730.10">
    <property type="entry name" value="AP2/ERF domain"/>
    <property type="match status" value="1"/>
</dbReference>
<dbReference type="Pfam" id="PF13041">
    <property type="entry name" value="PPR_2"/>
    <property type="match status" value="1"/>
</dbReference>
<dbReference type="NCBIfam" id="TIGR00756">
    <property type="entry name" value="PPR"/>
    <property type="match status" value="1"/>
</dbReference>
<dbReference type="GO" id="GO:0009451">
    <property type="term" value="P:RNA modification"/>
    <property type="evidence" value="ECO:0007669"/>
    <property type="project" value="InterPro"/>
</dbReference>
<reference evidence="12" key="1">
    <citation type="submission" date="2020-06" db="EMBL/GenBank/DDBJ databases">
        <authorList>
            <person name="Li T."/>
            <person name="Hu X."/>
            <person name="Zhang T."/>
            <person name="Song X."/>
            <person name="Zhang H."/>
            <person name="Dai N."/>
            <person name="Sheng W."/>
            <person name="Hou X."/>
            <person name="Wei L."/>
        </authorList>
    </citation>
    <scope>NUCLEOTIDE SEQUENCE</scope>
    <source>
        <strain evidence="12">K16</strain>
        <tissue evidence="12">Leaf</tissue>
    </source>
</reference>
<keyword evidence="4" id="KW-0238">DNA-binding</keyword>
<dbReference type="GO" id="GO:0003723">
    <property type="term" value="F:RNA binding"/>
    <property type="evidence" value="ECO:0007669"/>
    <property type="project" value="InterPro"/>
</dbReference>
<feature type="region of interest" description="Disordered" evidence="10">
    <location>
        <begin position="1"/>
        <end position="34"/>
    </location>
</feature>
<dbReference type="FunFam" id="1.25.40.10:FF:000344">
    <property type="entry name" value="Pentatricopeptide repeat-containing protein"/>
    <property type="match status" value="1"/>
</dbReference>
<keyword evidence="5" id="KW-0010">Activator</keyword>
<dbReference type="InterPro" id="IPR036955">
    <property type="entry name" value="AP2/ERF_dom_sf"/>
</dbReference>
<dbReference type="FunFam" id="3.30.730.10:FF:000004">
    <property type="entry name" value="AP2-like ethylene-responsive transcription factor"/>
    <property type="match status" value="1"/>
</dbReference>
<organism evidence="12 13">
    <name type="scientific">Sesamum angolense</name>
    <dbReference type="NCBI Taxonomy" id="2727404"/>
    <lineage>
        <taxon>Eukaryota</taxon>
        <taxon>Viridiplantae</taxon>
        <taxon>Streptophyta</taxon>
        <taxon>Embryophyta</taxon>
        <taxon>Tracheophyta</taxon>
        <taxon>Spermatophyta</taxon>
        <taxon>Magnoliopsida</taxon>
        <taxon>eudicotyledons</taxon>
        <taxon>Gunneridae</taxon>
        <taxon>Pentapetalae</taxon>
        <taxon>asterids</taxon>
        <taxon>lamiids</taxon>
        <taxon>Lamiales</taxon>
        <taxon>Pedaliaceae</taxon>
        <taxon>Sesamum</taxon>
    </lineage>
</organism>
<dbReference type="InterPro" id="IPR011990">
    <property type="entry name" value="TPR-like_helical_dom_sf"/>
</dbReference>
<comment type="similarity">
    <text evidence="8">Belongs to the AP2/ERF transcription factor family. AP2 subfamily.</text>
</comment>
<evidence type="ECO:0000256" key="7">
    <source>
        <dbReference type="ARBA" id="ARBA00023242"/>
    </source>
</evidence>
<evidence type="ECO:0000313" key="12">
    <source>
        <dbReference type="EMBL" id="KAK4399495.1"/>
    </source>
</evidence>
<keyword evidence="6" id="KW-0804">Transcription</keyword>
<dbReference type="FunFam" id="1.25.40.10:FF:000351">
    <property type="entry name" value="Pentatricopeptide repeat-containing protein"/>
    <property type="match status" value="1"/>
</dbReference>
<comment type="subcellular location">
    <subcellularLocation>
        <location evidence="1">Nucleus</location>
    </subcellularLocation>
</comment>
<evidence type="ECO:0000256" key="9">
    <source>
        <dbReference type="PROSITE-ProRule" id="PRU00708"/>
    </source>
</evidence>
<proteinExistence type="inferred from homology"/>
<dbReference type="InterPro" id="IPR001471">
    <property type="entry name" value="AP2/ERF_dom"/>
</dbReference>
<dbReference type="Proteomes" id="UP001289374">
    <property type="component" value="Unassembled WGS sequence"/>
</dbReference>
<feature type="compositionally biased region" description="Basic and acidic residues" evidence="10">
    <location>
        <begin position="295"/>
        <end position="327"/>
    </location>
</feature>
<dbReference type="AlphaFoldDB" id="A0AAE1WTY9"/>
<evidence type="ECO:0000259" key="11">
    <source>
        <dbReference type="PROSITE" id="PS51032"/>
    </source>
</evidence>
<accession>A0AAE1WTY9</accession>
<evidence type="ECO:0000256" key="4">
    <source>
        <dbReference type="ARBA" id="ARBA00023125"/>
    </source>
</evidence>
<reference evidence="12" key="2">
    <citation type="journal article" date="2024" name="Plant">
        <title>Genomic evolution and insights into agronomic trait innovations of Sesamum species.</title>
        <authorList>
            <person name="Miao H."/>
            <person name="Wang L."/>
            <person name="Qu L."/>
            <person name="Liu H."/>
            <person name="Sun Y."/>
            <person name="Le M."/>
            <person name="Wang Q."/>
            <person name="Wei S."/>
            <person name="Zheng Y."/>
            <person name="Lin W."/>
            <person name="Duan Y."/>
            <person name="Cao H."/>
            <person name="Xiong S."/>
            <person name="Wang X."/>
            <person name="Wei L."/>
            <person name="Li C."/>
            <person name="Ma Q."/>
            <person name="Ju M."/>
            <person name="Zhao R."/>
            <person name="Li G."/>
            <person name="Mu C."/>
            <person name="Tian Q."/>
            <person name="Mei H."/>
            <person name="Zhang T."/>
            <person name="Gao T."/>
            <person name="Zhang H."/>
        </authorList>
    </citation>
    <scope>NUCLEOTIDE SEQUENCE</scope>
    <source>
        <strain evidence="12">K16</strain>
    </source>
</reference>
<dbReference type="FunFam" id="1.25.40.10:FF:000436">
    <property type="entry name" value="Pentatricopeptide repeat-containing protein At5g39350 family"/>
    <property type="match status" value="1"/>
</dbReference>
<feature type="region of interest" description="Disordered" evidence="10">
    <location>
        <begin position="287"/>
        <end position="327"/>
    </location>
</feature>
<keyword evidence="13" id="KW-1185">Reference proteome</keyword>
<dbReference type="InterPro" id="IPR016177">
    <property type="entry name" value="DNA-bd_dom_sf"/>
</dbReference>
<dbReference type="PANTHER" id="PTHR47926:SF347">
    <property type="entry name" value="PENTATRICOPEPTIDE REPEAT-CONTAINING PROTEIN"/>
    <property type="match status" value="1"/>
</dbReference>
<dbReference type="GO" id="GO:0005634">
    <property type="term" value="C:nucleus"/>
    <property type="evidence" value="ECO:0007669"/>
    <property type="project" value="UniProtKB-SubCell"/>
</dbReference>
<evidence type="ECO:0000256" key="8">
    <source>
        <dbReference type="ARBA" id="ARBA00037973"/>
    </source>
</evidence>
<dbReference type="EMBL" id="JACGWL010000007">
    <property type="protein sequence ID" value="KAK4399495.1"/>
    <property type="molecule type" value="Genomic_DNA"/>
</dbReference>
<feature type="domain" description="AP2/ERF" evidence="11">
    <location>
        <begin position="70"/>
        <end position="133"/>
    </location>
</feature>
<evidence type="ECO:0000256" key="6">
    <source>
        <dbReference type="ARBA" id="ARBA00023163"/>
    </source>
</evidence>
<dbReference type="Pfam" id="PF13812">
    <property type="entry name" value="PPR_3"/>
    <property type="match status" value="1"/>
</dbReference>
<dbReference type="PANTHER" id="PTHR47926">
    <property type="entry name" value="PENTATRICOPEPTIDE REPEAT-CONTAINING PROTEIN"/>
    <property type="match status" value="1"/>
</dbReference>
<keyword evidence="7" id="KW-0539">Nucleus</keyword>
<gene>
    <name evidence="12" type="ORF">Sango_1425000</name>
</gene>
<feature type="repeat" description="PPR" evidence="9">
    <location>
        <begin position="587"/>
        <end position="622"/>
    </location>
</feature>
<dbReference type="SUPFAM" id="SSF54171">
    <property type="entry name" value="DNA-binding domain"/>
    <property type="match status" value="1"/>
</dbReference>
<protein>
    <submittedName>
        <fullName evidence="12">Pentatricopeptide repeat-containing protein</fullName>
    </submittedName>
</protein>
<dbReference type="SMART" id="SM00380">
    <property type="entry name" value="AP2"/>
    <property type="match status" value="1"/>
</dbReference>
<feature type="repeat" description="PPR" evidence="9">
    <location>
        <begin position="866"/>
        <end position="900"/>
    </location>
</feature>
<dbReference type="GO" id="GO:0003700">
    <property type="term" value="F:DNA-binding transcription factor activity"/>
    <property type="evidence" value="ECO:0007669"/>
    <property type="project" value="InterPro"/>
</dbReference>
<keyword evidence="3" id="KW-0805">Transcription regulation</keyword>
<dbReference type="GO" id="GO:0003677">
    <property type="term" value="F:DNA binding"/>
    <property type="evidence" value="ECO:0007669"/>
    <property type="project" value="UniProtKB-KW"/>
</dbReference>
<keyword evidence="2" id="KW-0677">Repeat</keyword>
<dbReference type="PROSITE" id="PS51375">
    <property type="entry name" value="PPR"/>
    <property type="match status" value="3"/>
</dbReference>
<evidence type="ECO:0000256" key="2">
    <source>
        <dbReference type="ARBA" id="ARBA00022737"/>
    </source>
</evidence>
<evidence type="ECO:0000256" key="10">
    <source>
        <dbReference type="SAM" id="MobiDB-lite"/>
    </source>
</evidence>
<evidence type="ECO:0000256" key="5">
    <source>
        <dbReference type="ARBA" id="ARBA00023159"/>
    </source>
</evidence>
<name>A0AAE1WTY9_9LAMI</name>
<comment type="caution">
    <text evidence="12">The sequence shown here is derived from an EMBL/GenBank/DDBJ whole genome shotgun (WGS) entry which is preliminary data.</text>
</comment>
<dbReference type="PROSITE" id="PS51032">
    <property type="entry name" value="AP2_ERF"/>
    <property type="match status" value="1"/>
</dbReference>